<name>A0A9D5DGT6_9CRYT</name>
<accession>A0A9D5DGT6</accession>
<proteinExistence type="predicted"/>
<feature type="compositionally biased region" description="Polar residues" evidence="1">
    <location>
        <begin position="439"/>
        <end position="448"/>
    </location>
</feature>
<feature type="region of interest" description="Disordered" evidence="1">
    <location>
        <begin position="484"/>
        <end position="504"/>
    </location>
</feature>
<feature type="domain" description="SET" evidence="2">
    <location>
        <begin position="282"/>
        <end position="410"/>
    </location>
</feature>
<reference evidence="3" key="1">
    <citation type="submission" date="2022-10" db="EMBL/GenBank/DDBJ databases">
        <title>Adaptive evolution leads to modifications in subtelomeric GC content in a zoonotic Cryptosporidium species.</title>
        <authorList>
            <person name="Li J."/>
            <person name="Feng Y."/>
            <person name="Xiao L."/>
        </authorList>
    </citation>
    <scope>NUCLEOTIDE SEQUENCE</scope>
    <source>
        <strain evidence="3">33844</strain>
    </source>
</reference>
<evidence type="ECO:0000259" key="2">
    <source>
        <dbReference type="PROSITE" id="PS50280"/>
    </source>
</evidence>
<dbReference type="EMBL" id="JAPCXC010000039">
    <property type="protein sequence ID" value="KAJ1608840.1"/>
    <property type="molecule type" value="Genomic_DNA"/>
</dbReference>
<dbReference type="Proteomes" id="UP001067231">
    <property type="component" value="Unassembled WGS sequence"/>
</dbReference>
<dbReference type="Pfam" id="PF00856">
    <property type="entry name" value="SET"/>
    <property type="match status" value="1"/>
</dbReference>
<dbReference type="Gene3D" id="2.170.270.10">
    <property type="entry name" value="SET domain"/>
    <property type="match status" value="1"/>
</dbReference>
<evidence type="ECO:0000256" key="1">
    <source>
        <dbReference type="SAM" id="MobiDB-lite"/>
    </source>
</evidence>
<dbReference type="AlphaFoldDB" id="A0A9D5DGT6"/>
<sequence>MIKDHSFSSEMSEIGELNCIYRKIKLEIPRKCKDSVQDDSALRNYNLNISSIPYNTSVVLFLERDVHQIPEEICLSDKSIKSYNVSISIEVNPVFHTNTEATVPSKSFKENVSECENKSSQSFILLNEEKKSGSCQSNITTTHSSPAASINMQSSERCFSDHEEDNIQRKEEACDSSIIEKNQQVNISKRLSSIKSSIKRQLTSNRYVDICRNPEWPFIKQTSRVLSKKEHVGSMYQRIKKDVQKGTEVTINEEIGESNSVYKRSSRGRSRQWLETISTLFDGVYTQRSTLGRSAGLGLFSDRHFERNDIITEFVGWVIDRKEALRLRSEGKATHICDLVKPSLYLDGEKDPKPYIGGGSFANDGSTFLGGPGNNSKFWKWYDEREGRSRVFLKATQEIHPGEEIFVGYCKDYWVDFAEKDTNNIGSKACCVVSDSKRPMSNAQGGQSKSRKRSIKSLESDVDIETDPKSAGCEELFLRRTKENCQNTQKKSQIEMKSKKRNSL</sequence>
<organism evidence="3">
    <name type="scientific">Cryptosporidium canis</name>
    <dbReference type="NCBI Taxonomy" id="195482"/>
    <lineage>
        <taxon>Eukaryota</taxon>
        <taxon>Sar</taxon>
        <taxon>Alveolata</taxon>
        <taxon>Apicomplexa</taxon>
        <taxon>Conoidasida</taxon>
        <taxon>Coccidia</taxon>
        <taxon>Eucoccidiorida</taxon>
        <taxon>Eimeriorina</taxon>
        <taxon>Cryptosporidiidae</taxon>
        <taxon>Cryptosporidium</taxon>
    </lineage>
</organism>
<dbReference type="PROSITE" id="PS50280">
    <property type="entry name" value="SET"/>
    <property type="match status" value="1"/>
</dbReference>
<dbReference type="OrthoDB" id="337151at2759"/>
<protein>
    <submittedName>
        <fullName evidence="3">SET domain-containing protein</fullName>
    </submittedName>
</protein>
<evidence type="ECO:0000313" key="3">
    <source>
        <dbReference type="EMBL" id="KAJ1608840.1"/>
    </source>
</evidence>
<feature type="region of interest" description="Disordered" evidence="1">
    <location>
        <begin position="437"/>
        <end position="466"/>
    </location>
</feature>
<gene>
    <name evidence="3" type="ORF">OJ253_1783</name>
</gene>
<dbReference type="InterPro" id="IPR046341">
    <property type="entry name" value="SET_dom_sf"/>
</dbReference>
<comment type="caution">
    <text evidence="3">The sequence shown here is derived from an EMBL/GenBank/DDBJ whole genome shotgun (WGS) entry which is preliminary data.</text>
</comment>
<dbReference type="SUPFAM" id="SSF82199">
    <property type="entry name" value="SET domain"/>
    <property type="match status" value="1"/>
</dbReference>
<dbReference type="InterPro" id="IPR001214">
    <property type="entry name" value="SET_dom"/>
</dbReference>